<proteinExistence type="predicted"/>
<dbReference type="SUPFAM" id="SSF55031">
    <property type="entry name" value="Bacterial exopeptidase dimerisation domain"/>
    <property type="match status" value="1"/>
</dbReference>
<dbReference type="AlphaFoldDB" id="A0AA36Y5Y7"/>
<feature type="binding site" evidence="2">
    <location>
        <position position="142"/>
    </location>
    <ligand>
        <name>Mn(2+)</name>
        <dbReference type="ChEBI" id="CHEBI:29035"/>
        <label>2</label>
    </ligand>
</feature>
<dbReference type="EMBL" id="AGEL01000006">
    <property type="protein sequence ID" value="EHO17497.1"/>
    <property type="molecule type" value="Genomic_DNA"/>
</dbReference>
<dbReference type="Gene3D" id="3.30.70.360">
    <property type="match status" value="1"/>
</dbReference>
<dbReference type="InterPro" id="IPR011650">
    <property type="entry name" value="Peptidase_M20_dimer"/>
</dbReference>
<dbReference type="InterPro" id="IPR017439">
    <property type="entry name" value="Amidohydrolase"/>
</dbReference>
<keyword evidence="2" id="KW-0464">Manganese</keyword>
<dbReference type="RefSeq" id="WP_009532929.1">
    <property type="nucleotide sequence ID" value="NZ_JH590862.1"/>
</dbReference>
<dbReference type="PANTHER" id="PTHR11014:SF63">
    <property type="entry name" value="METALLOPEPTIDASE, PUTATIVE (AFU_ORTHOLOGUE AFUA_6G09600)-RELATED"/>
    <property type="match status" value="1"/>
</dbReference>
<evidence type="ECO:0000313" key="5">
    <source>
        <dbReference type="Proteomes" id="UP000018466"/>
    </source>
</evidence>
<evidence type="ECO:0000313" key="4">
    <source>
        <dbReference type="EMBL" id="EHO17497.1"/>
    </source>
</evidence>
<evidence type="ECO:0000256" key="2">
    <source>
        <dbReference type="PIRSR" id="PIRSR005962-1"/>
    </source>
</evidence>
<dbReference type="InterPro" id="IPR002933">
    <property type="entry name" value="Peptidase_M20"/>
</dbReference>
<dbReference type="GO" id="GO:0050118">
    <property type="term" value="F:N-acetyldiaminopimelate deacetylase activity"/>
    <property type="evidence" value="ECO:0007669"/>
    <property type="project" value="UniProtKB-ARBA"/>
</dbReference>
<dbReference type="GeneID" id="86940852"/>
<evidence type="ECO:0000256" key="1">
    <source>
        <dbReference type="ARBA" id="ARBA00022801"/>
    </source>
</evidence>
<reference evidence="4 5" key="1">
    <citation type="submission" date="2011-10" db="EMBL/GenBank/DDBJ databases">
        <title>The Genome Sequence of Lachnospiraceae bacterium ACC2.</title>
        <authorList>
            <consortium name="The Broad Institute Genome Sequencing Platform"/>
            <person name="Earl A."/>
            <person name="Ward D."/>
            <person name="Feldgarden M."/>
            <person name="Gevers D."/>
            <person name="Sizova M."/>
            <person name="Hazen A."/>
            <person name="Epstein S."/>
            <person name="Young S.K."/>
            <person name="Zeng Q."/>
            <person name="Gargeya S."/>
            <person name="Fitzgerald M."/>
            <person name="Haas B."/>
            <person name="Abouelleil A."/>
            <person name="Alvarado L."/>
            <person name="Arachchi H.M."/>
            <person name="Berlin A."/>
            <person name="Brown A."/>
            <person name="Chapman S.B."/>
            <person name="Chen Z."/>
            <person name="Dunbar C."/>
            <person name="Freedman E."/>
            <person name="Gearin G."/>
            <person name="Goldberg J."/>
            <person name="Griggs A."/>
            <person name="Gujja S."/>
            <person name="Heiman D."/>
            <person name="Howarth C."/>
            <person name="Larson L."/>
            <person name="Lui A."/>
            <person name="MacDonald P.J.P."/>
            <person name="Montmayeur A."/>
            <person name="Murphy C."/>
            <person name="Neiman D."/>
            <person name="Pearson M."/>
            <person name="Priest M."/>
            <person name="Roberts A."/>
            <person name="Saif S."/>
            <person name="Shea T."/>
            <person name="Shenoy N."/>
            <person name="Sisk P."/>
            <person name="Stolte C."/>
            <person name="Sykes S."/>
            <person name="Wortman J."/>
            <person name="Nusbaum C."/>
            <person name="Birren B."/>
        </authorList>
    </citation>
    <scope>NUCLEOTIDE SEQUENCE [LARGE SCALE GENOMIC DNA]</scope>
    <source>
        <strain evidence="4 5">ACC2</strain>
    </source>
</reference>
<dbReference type="GO" id="GO:0046872">
    <property type="term" value="F:metal ion binding"/>
    <property type="evidence" value="ECO:0007669"/>
    <property type="project" value="UniProtKB-KW"/>
</dbReference>
<dbReference type="Proteomes" id="UP000018466">
    <property type="component" value="Unassembled WGS sequence"/>
</dbReference>
<dbReference type="FunFam" id="3.30.70.360:FF:000001">
    <property type="entry name" value="N-acetyldiaminopimelate deacetylase"/>
    <property type="match status" value="1"/>
</dbReference>
<feature type="binding site" evidence="2">
    <location>
        <position position="168"/>
    </location>
    <ligand>
        <name>Mn(2+)</name>
        <dbReference type="ChEBI" id="CHEBI:29035"/>
        <label>2</label>
    </ligand>
</feature>
<feature type="binding site" evidence="2">
    <location>
        <position position="106"/>
    </location>
    <ligand>
        <name>Mn(2+)</name>
        <dbReference type="ChEBI" id="CHEBI:29035"/>
        <label>2</label>
    </ligand>
</feature>
<organism evidence="4 5">
    <name type="scientific">Stomatobaculum longum</name>
    <dbReference type="NCBI Taxonomy" id="796942"/>
    <lineage>
        <taxon>Bacteria</taxon>
        <taxon>Bacillati</taxon>
        <taxon>Bacillota</taxon>
        <taxon>Clostridia</taxon>
        <taxon>Lachnospirales</taxon>
        <taxon>Lachnospiraceae</taxon>
        <taxon>Stomatobaculum</taxon>
    </lineage>
</organism>
<dbReference type="PANTHER" id="PTHR11014">
    <property type="entry name" value="PEPTIDASE M20 FAMILY MEMBER"/>
    <property type="match status" value="1"/>
</dbReference>
<keyword evidence="2" id="KW-0479">Metal-binding</keyword>
<comment type="caution">
    <text evidence="4">The sequence shown here is derived from an EMBL/GenBank/DDBJ whole genome shotgun (WGS) entry which is preliminary data.</text>
</comment>
<dbReference type="Pfam" id="PF07687">
    <property type="entry name" value="M20_dimer"/>
    <property type="match status" value="1"/>
</dbReference>
<dbReference type="GO" id="GO:0019877">
    <property type="term" value="P:diaminopimelate biosynthetic process"/>
    <property type="evidence" value="ECO:0007669"/>
    <property type="project" value="UniProtKB-ARBA"/>
</dbReference>
<feature type="domain" description="Peptidase M20 dimerisation" evidence="3">
    <location>
        <begin position="191"/>
        <end position="281"/>
    </location>
</feature>
<dbReference type="NCBIfam" id="TIGR01891">
    <property type="entry name" value="amidohydrolases"/>
    <property type="match status" value="1"/>
</dbReference>
<keyword evidence="1" id="KW-0378">Hydrolase</keyword>
<dbReference type="Pfam" id="PF01546">
    <property type="entry name" value="Peptidase_M20"/>
    <property type="match status" value="1"/>
</dbReference>
<keyword evidence="5" id="KW-1185">Reference proteome</keyword>
<comment type="cofactor">
    <cofactor evidence="2">
        <name>Mn(2+)</name>
        <dbReference type="ChEBI" id="CHEBI:29035"/>
    </cofactor>
    <text evidence="2">The Mn(2+) ion enhances activity.</text>
</comment>
<protein>
    <submittedName>
        <fullName evidence="4">Amidohydrolase</fullName>
    </submittedName>
</protein>
<dbReference type="PIRSF" id="PIRSF005962">
    <property type="entry name" value="Pept_M20D_amidohydro"/>
    <property type="match status" value="1"/>
</dbReference>
<dbReference type="Gene3D" id="3.40.630.10">
    <property type="entry name" value="Zn peptidases"/>
    <property type="match status" value="1"/>
</dbReference>
<evidence type="ECO:0000259" key="3">
    <source>
        <dbReference type="Pfam" id="PF07687"/>
    </source>
</evidence>
<name>A0AA36Y5Y7_9FIRM</name>
<feature type="binding site" evidence="2">
    <location>
        <position position="364"/>
    </location>
    <ligand>
        <name>Mn(2+)</name>
        <dbReference type="ChEBI" id="CHEBI:29035"/>
        <label>2</label>
    </ligand>
</feature>
<gene>
    <name evidence="4" type="ORF">HMPREF9623_01096</name>
</gene>
<dbReference type="SUPFAM" id="SSF53187">
    <property type="entry name" value="Zn-dependent exopeptidases"/>
    <property type="match status" value="1"/>
</dbReference>
<accession>A0AA36Y5Y7</accession>
<dbReference type="InterPro" id="IPR036264">
    <property type="entry name" value="Bact_exopeptidase_dim_dom"/>
</dbReference>
<sequence>MTKREEEIAARVAQHRDELTALRREFHAHPEISWKESGTQEKIMTYLQALGLTAERAVGTGVLSYLRGGKSKGALLGMRADMDALPVQEETGLPFASEVPGVMHACGHDSHLAMLLVAARVLTELREELPVDILFIFQPAEEEIRNSGAERMKDHPLVRRCDRLIGLHIWGDMEAGTATLESGPVMAASDTFRVEIRGRGGHGAAPQRAIDPIPAGCLFVEELQRALAREFDPQTAALLGVTSFQAGQSANVIPDRAVLLGTGRSFDTEVRERFPALLQRIARGIGESTGTEISVRYEPGPPPLINDAACTETARRATASIFGDRLRSGGVRMSGEDFAKYENPKCFLALGGGSEDAEKRYPNHSPRFQIEESALASGVRFFVNYAFCYGEEL</sequence>
<feature type="binding site" evidence="2">
    <location>
        <position position="108"/>
    </location>
    <ligand>
        <name>Mn(2+)</name>
        <dbReference type="ChEBI" id="CHEBI:29035"/>
        <label>2</label>
    </ligand>
</feature>